<keyword evidence="3" id="KW-0238">DNA-binding</keyword>
<dbReference type="Gene3D" id="1.10.260.40">
    <property type="entry name" value="lambda repressor-like DNA-binding domains"/>
    <property type="match status" value="1"/>
</dbReference>
<dbReference type="Pfam" id="PF13377">
    <property type="entry name" value="Peripla_BP_3"/>
    <property type="match status" value="1"/>
</dbReference>
<keyword evidence="2" id="KW-0805">Transcription regulation</keyword>
<dbReference type="InterPro" id="IPR028082">
    <property type="entry name" value="Peripla_BP_I"/>
</dbReference>
<dbReference type="PANTHER" id="PTHR30146">
    <property type="entry name" value="LACI-RELATED TRANSCRIPTIONAL REPRESSOR"/>
    <property type="match status" value="1"/>
</dbReference>
<dbReference type="OrthoDB" id="9796186at2"/>
<evidence type="ECO:0000256" key="4">
    <source>
        <dbReference type="ARBA" id="ARBA00023163"/>
    </source>
</evidence>
<dbReference type="PANTHER" id="PTHR30146:SF95">
    <property type="entry name" value="RIBOSE OPERON REPRESSOR"/>
    <property type="match status" value="1"/>
</dbReference>
<proteinExistence type="predicted"/>
<sequence length="330" mass="36934">MATIRDVAKLANVSTATVSRVLNDNGYVNSETKNRVNEAIEQLRYRPNDVARSLFKGSSKMIALFVPDIKNPFFPELARAVEDVTNQYGYTFVLCNTDDNHEKEITYLNALTQKSVDGFIMVSSTICERHLEHVTSPIISLDRRFSSNISSVTVNNRKGAREATAYLQSIGCKKIAHICGPQTASNSKDRLKGYLDVVKYEAWFHSDFIVAGDYRFKSSYEVTKDLLTKHKDIDGLFVANDLMAVGVLKAAESLNMNIPEQLSVIGFDGIPLGLTTTPSLTTIQQPIYEIGSRAAQILLELIDHPEQQVIHEELEVTLIERDSTKRREEA</sequence>
<reference evidence="7" key="1">
    <citation type="submission" date="2016-11" db="EMBL/GenBank/DDBJ databases">
        <authorList>
            <person name="Varghese N."/>
            <person name="Submissions S."/>
        </authorList>
    </citation>
    <scope>NUCLEOTIDE SEQUENCE [LARGE SCALE GENOMIC DNA]</scope>
    <source>
        <strain evidence="7">CGMCC 1.6496</strain>
    </source>
</reference>
<evidence type="ECO:0000259" key="5">
    <source>
        <dbReference type="PROSITE" id="PS50932"/>
    </source>
</evidence>
<dbReference type="PROSITE" id="PS50932">
    <property type="entry name" value="HTH_LACI_2"/>
    <property type="match status" value="1"/>
</dbReference>
<dbReference type="RefSeq" id="WP_073012197.1">
    <property type="nucleotide sequence ID" value="NZ_FQXD01000018.1"/>
</dbReference>
<dbReference type="CDD" id="cd01392">
    <property type="entry name" value="HTH_LacI"/>
    <property type="match status" value="1"/>
</dbReference>
<dbReference type="SMART" id="SM00354">
    <property type="entry name" value="HTH_LACI"/>
    <property type="match status" value="1"/>
</dbReference>
<evidence type="ECO:0000256" key="2">
    <source>
        <dbReference type="ARBA" id="ARBA00023015"/>
    </source>
</evidence>
<dbReference type="PRINTS" id="PR00036">
    <property type="entry name" value="HTHLACI"/>
</dbReference>
<name>A0A1M5WRQ4_9BACI</name>
<gene>
    <name evidence="6" type="ORF">SAMN05421807_11838</name>
</gene>
<dbReference type="SUPFAM" id="SSF47413">
    <property type="entry name" value="lambda repressor-like DNA-binding domains"/>
    <property type="match status" value="1"/>
</dbReference>
<dbReference type="Proteomes" id="UP000184079">
    <property type="component" value="Unassembled WGS sequence"/>
</dbReference>
<evidence type="ECO:0000256" key="3">
    <source>
        <dbReference type="ARBA" id="ARBA00023125"/>
    </source>
</evidence>
<organism evidence="6 7">
    <name type="scientific">Virgibacillus chiguensis</name>
    <dbReference type="NCBI Taxonomy" id="411959"/>
    <lineage>
        <taxon>Bacteria</taxon>
        <taxon>Bacillati</taxon>
        <taxon>Bacillota</taxon>
        <taxon>Bacilli</taxon>
        <taxon>Bacillales</taxon>
        <taxon>Bacillaceae</taxon>
        <taxon>Virgibacillus</taxon>
    </lineage>
</organism>
<protein>
    <submittedName>
        <fullName evidence="6">LacI family transcriptional regulator</fullName>
    </submittedName>
</protein>
<dbReference type="SUPFAM" id="SSF53822">
    <property type="entry name" value="Periplasmic binding protein-like I"/>
    <property type="match status" value="1"/>
</dbReference>
<dbReference type="AlphaFoldDB" id="A0A1M5WRQ4"/>
<dbReference type="EMBL" id="FQXD01000018">
    <property type="protein sequence ID" value="SHH90190.1"/>
    <property type="molecule type" value="Genomic_DNA"/>
</dbReference>
<dbReference type="PROSITE" id="PS00356">
    <property type="entry name" value="HTH_LACI_1"/>
    <property type="match status" value="1"/>
</dbReference>
<keyword evidence="4" id="KW-0804">Transcription</keyword>
<dbReference type="Pfam" id="PF00356">
    <property type="entry name" value="LacI"/>
    <property type="match status" value="1"/>
</dbReference>
<evidence type="ECO:0000313" key="6">
    <source>
        <dbReference type="EMBL" id="SHH90190.1"/>
    </source>
</evidence>
<dbReference type="GO" id="GO:0003700">
    <property type="term" value="F:DNA-binding transcription factor activity"/>
    <property type="evidence" value="ECO:0007669"/>
    <property type="project" value="TreeGrafter"/>
</dbReference>
<accession>A0A1M5WRQ4</accession>
<dbReference type="CDD" id="cd06267">
    <property type="entry name" value="PBP1_LacI_sugar_binding-like"/>
    <property type="match status" value="1"/>
</dbReference>
<dbReference type="InterPro" id="IPR010982">
    <property type="entry name" value="Lambda_DNA-bd_dom_sf"/>
</dbReference>
<evidence type="ECO:0000256" key="1">
    <source>
        <dbReference type="ARBA" id="ARBA00022491"/>
    </source>
</evidence>
<keyword evidence="7" id="KW-1185">Reference proteome</keyword>
<dbReference type="Gene3D" id="3.40.50.2300">
    <property type="match status" value="2"/>
</dbReference>
<dbReference type="InterPro" id="IPR046335">
    <property type="entry name" value="LacI/GalR-like_sensor"/>
</dbReference>
<keyword evidence="1" id="KW-0678">Repressor</keyword>
<dbReference type="InterPro" id="IPR000843">
    <property type="entry name" value="HTH_LacI"/>
</dbReference>
<feature type="domain" description="HTH lacI-type" evidence="5">
    <location>
        <begin position="2"/>
        <end position="56"/>
    </location>
</feature>
<evidence type="ECO:0000313" key="7">
    <source>
        <dbReference type="Proteomes" id="UP000184079"/>
    </source>
</evidence>
<dbReference type="GO" id="GO:0000976">
    <property type="term" value="F:transcription cis-regulatory region binding"/>
    <property type="evidence" value="ECO:0007669"/>
    <property type="project" value="TreeGrafter"/>
</dbReference>